<feature type="transmembrane region" description="Helical" evidence="1">
    <location>
        <begin position="50"/>
        <end position="67"/>
    </location>
</feature>
<reference evidence="3" key="1">
    <citation type="journal article" date="2019" name="Int. J. Syst. Evol. Microbiol.">
        <title>The Global Catalogue of Microorganisms (GCM) 10K type strain sequencing project: providing services to taxonomists for standard genome sequencing and annotation.</title>
        <authorList>
            <consortium name="The Broad Institute Genomics Platform"/>
            <consortium name="The Broad Institute Genome Sequencing Center for Infectious Disease"/>
            <person name="Wu L."/>
            <person name="Ma J."/>
        </authorList>
    </citation>
    <scope>NUCLEOTIDE SEQUENCE [LARGE SCALE GENOMIC DNA]</scope>
    <source>
        <strain evidence="3">CGMCC 4.7367</strain>
    </source>
</reference>
<proteinExistence type="predicted"/>
<keyword evidence="1" id="KW-0472">Membrane</keyword>
<sequence>MNGRTLFGPLSDLARRAAVAMGMTVTLLLPPEQRSRYQEEFRAEFEDLGTTAAVVHAAGLLTASWSLRTALRTPGRQQWLIPFAAVAAVLAIGFTGISIAAREAQPGDVLWGLTRVLYRDYAFSVEAAAIIHTDLESARLALREGKVDEARTKLGTASGALPGVSPDAGKEQLATLHQELTKQMDTSAPTERP</sequence>
<name>A0ABQ3M3V1_9PSEU</name>
<gene>
    <name evidence="2" type="ORF">GCM10017774_13510</name>
</gene>
<protein>
    <recommendedName>
        <fullName evidence="4">SLATT domain-containing protein</fullName>
    </recommendedName>
</protein>
<comment type="caution">
    <text evidence="2">The sequence shown here is derived from an EMBL/GenBank/DDBJ whole genome shotgun (WGS) entry which is preliminary data.</text>
</comment>
<keyword evidence="1" id="KW-1133">Transmembrane helix</keyword>
<dbReference type="RefSeq" id="WP_191296705.1">
    <property type="nucleotide sequence ID" value="NZ_BNAR01000002.1"/>
</dbReference>
<keyword evidence="3" id="KW-1185">Reference proteome</keyword>
<evidence type="ECO:0000313" key="2">
    <source>
        <dbReference type="EMBL" id="GHH32503.1"/>
    </source>
</evidence>
<evidence type="ECO:0000313" key="3">
    <source>
        <dbReference type="Proteomes" id="UP000605568"/>
    </source>
</evidence>
<organism evidence="2 3">
    <name type="scientific">Lentzea cavernae</name>
    <dbReference type="NCBI Taxonomy" id="2020703"/>
    <lineage>
        <taxon>Bacteria</taxon>
        <taxon>Bacillati</taxon>
        <taxon>Actinomycetota</taxon>
        <taxon>Actinomycetes</taxon>
        <taxon>Pseudonocardiales</taxon>
        <taxon>Pseudonocardiaceae</taxon>
        <taxon>Lentzea</taxon>
    </lineage>
</organism>
<dbReference type="EMBL" id="BNAR01000002">
    <property type="protein sequence ID" value="GHH32503.1"/>
    <property type="molecule type" value="Genomic_DNA"/>
</dbReference>
<dbReference type="Proteomes" id="UP000605568">
    <property type="component" value="Unassembled WGS sequence"/>
</dbReference>
<evidence type="ECO:0008006" key="4">
    <source>
        <dbReference type="Google" id="ProtNLM"/>
    </source>
</evidence>
<accession>A0ABQ3M3V1</accession>
<evidence type="ECO:0000256" key="1">
    <source>
        <dbReference type="SAM" id="Phobius"/>
    </source>
</evidence>
<feature type="transmembrane region" description="Helical" evidence="1">
    <location>
        <begin position="79"/>
        <end position="101"/>
    </location>
</feature>
<keyword evidence="1" id="KW-0812">Transmembrane</keyword>